<gene>
    <name evidence="1" type="ORF">FBU59_006517</name>
</gene>
<dbReference type="EMBL" id="JANBPW010005731">
    <property type="protein sequence ID" value="KAJ1932011.1"/>
    <property type="molecule type" value="Genomic_DNA"/>
</dbReference>
<evidence type="ECO:0000313" key="1">
    <source>
        <dbReference type="EMBL" id="KAJ1932011.1"/>
    </source>
</evidence>
<organism evidence="1 2">
    <name type="scientific">Linderina macrospora</name>
    <dbReference type="NCBI Taxonomy" id="4868"/>
    <lineage>
        <taxon>Eukaryota</taxon>
        <taxon>Fungi</taxon>
        <taxon>Fungi incertae sedis</taxon>
        <taxon>Zoopagomycota</taxon>
        <taxon>Kickxellomycotina</taxon>
        <taxon>Kickxellomycetes</taxon>
        <taxon>Kickxellales</taxon>
        <taxon>Kickxellaceae</taxon>
        <taxon>Linderina</taxon>
    </lineage>
</organism>
<reference evidence="1" key="1">
    <citation type="submission" date="2022-07" db="EMBL/GenBank/DDBJ databases">
        <title>Phylogenomic reconstructions and comparative analyses of Kickxellomycotina fungi.</title>
        <authorList>
            <person name="Reynolds N.K."/>
            <person name="Stajich J.E."/>
            <person name="Barry K."/>
            <person name="Grigoriev I.V."/>
            <person name="Crous P."/>
            <person name="Smith M.E."/>
        </authorList>
    </citation>
    <scope>NUCLEOTIDE SEQUENCE</scope>
    <source>
        <strain evidence="1">NRRL 5244</strain>
    </source>
</reference>
<comment type="caution">
    <text evidence="1">The sequence shown here is derived from an EMBL/GenBank/DDBJ whole genome shotgun (WGS) entry which is preliminary data.</text>
</comment>
<name>A0ACC1IZU0_9FUNG</name>
<accession>A0ACC1IZU0</accession>
<dbReference type="Proteomes" id="UP001150603">
    <property type="component" value="Unassembled WGS sequence"/>
</dbReference>
<evidence type="ECO:0000313" key="2">
    <source>
        <dbReference type="Proteomes" id="UP001150603"/>
    </source>
</evidence>
<protein>
    <submittedName>
        <fullName evidence="1">Uncharacterized protein</fullName>
    </submittedName>
</protein>
<feature type="non-terminal residue" evidence="1">
    <location>
        <position position="293"/>
    </location>
</feature>
<keyword evidence="2" id="KW-1185">Reference proteome</keyword>
<proteinExistence type="predicted"/>
<sequence length="293" mass="32509">MVTTVLERAVLGPTEEAEELPGGVQQAGNEILRRFGFLDDSPSPQALPHPPTRLATFRQRLWIPESAIIVTKSLLALVRYPVRTLVIHTQFTGIEPSFGSLRYRATWARLTRGAWLGSVYRWSSGYHLGGIGMILTVIYPGESSTVTSMLVNITLHYLTYGAFYGLFRQSLVARIHAGSPAAYPQGLWRPAVAWIRDRLMLRGPRGSVACAYLRDVLGNLAQGVLSYYLTRVFTSPQVVSAFFSAAQLTRSAKASIRHALQWVGLPMWTGKKQRPRRHGVIGTPTVFGDDDIE</sequence>